<dbReference type="AlphaFoldDB" id="A0A381RCY1"/>
<reference evidence="1" key="1">
    <citation type="submission" date="2018-05" db="EMBL/GenBank/DDBJ databases">
        <authorList>
            <person name="Lanie J.A."/>
            <person name="Ng W.-L."/>
            <person name="Kazmierczak K.M."/>
            <person name="Andrzejewski T.M."/>
            <person name="Davidsen T.M."/>
            <person name="Wayne K.J."/>
            <person name="Tettelin H."/>
            <person name="Glass J.I."/>
            <person name="Rusch D."/>
            <person name="Podicherti R."/>
            <person name="Tsui H.-C.T."/>
            <person name="Winkler M.E."/>
        </authorList>
    </citation>
    <scope>NUCLEOTIDE SEQUENCE</scope>
</reference>
<protein>
    <submittedName>
        <fullName evidence="1">Uncharacterized protein</fullName>
    </submittedName>
</protein>
<organism evidence="1">
    <name type="scientific">marine metagenome</name>
    <dbReference type="NCBI Taxonomy" id="408172"/>
    <lineage>
        <taxon>unclassified sequences</taxon>
        <taxon>metagenomes</taxon>
        <taxon>ecological metagenomes</taxon>
    </lineage>
</organism>
<evidence type="ECO:0000313" key="1">
    <source>
        <dbReference type="EMBL" id="SUZ88759.1"/>
    </source>
</evidence>
<sequence length="128" mass="14668">MSQIIVSLVVALVALWFRSARKTRANWLKQLNLPGVWDLDDTRSRRISLELRGTLSAGIYRFRTDNRNETGKWRITGNSIVFALDAGSEERCELRLFDSGRIGINGPQHIRQIYLKRADNIVPLRSNS</sequence>
<accession>A0A381RCY1</accession>
<name>A0A381RCY1_9ZZZZ</name>
<dbReference type="EMBL" id="UINC01001786">
    <property type="protein sequence ID" value="SUZ88759.1"/>
    <property type="molecule type" value="Genomic_DNA"/>
</dbReference>
<gene>
    <name evidence="1" type="ORF">METZ01_LOCUS41613</name>
</gene>
<proteinExistence type="predicted"/>